<dbReference type="PROSITE" id="PS51755">
    <property type="entry name" value="OMPR_PHOB"/>
    <property type="match status" value="1"/>
</dbReference>
<dbReference type="GO" id="GO:0032993">
    <property type="term" value="C:protein-DNA complex"/>
    <property type="evidence" value="ECO:0007669"/>
    <property type="project" value="TreeGrafter"/>
</dbReference>
<keyword evidence="1 3" id="KW-0238">DNA-binding</keyword>
<evidence type="ECO:0000256" key="1">
    <source>
        <dbReference type="ARBA" id="ARBA00023125"/>
    </source>
</evidence>
<comment type="caution">
    <text evidence="2">Lacks conserved residue(s) required for the propagation of feature annotation.</text>
</comment>
<dbReference type="PROSITE" id="PS50887">
    <property type="entry name" value="GGDEF"/>
    <property type="match status" value="1"/>
</dbReference>
<proteinExistence type="predicted"/>
<dbReference type="SMART" id="SM00448">
    <property type="entry name" value="REC"/>
    <property type="match status" value="3"/>
</dbReference>
<dbReference type="EMBL" id="JHEG04000001">
    <property type="protein sequence ID" value="KAF3886932.1"/>
    <property type="molecule type" value="Genomic_DNA"/>
</dbReference>
<accession>A0A0C1QZK0</accession>
<dbReference type="InterPro" id="IPR029787">
    <property type="entry name" value="Nucleotide_cyclase"/>
</dbReference>
<dbReference type="Proteomes" id="UP000029738">
    <property type="component" value="Unassembled WGS sequence"/>
</dbReference>
<dbReference type="PANTHER" id="PTHR48111:SF15">
    <property type="entry name" value="OMPR SUBFAMILY"/>
    <property type="match status" value="1"/>
</dbReference>
<dbReference type="CDD" id="cd00383">
    <property type="entry name" value="trans_reg_C"/>
    <property type="match status" value="1"/>
</dbReference>
<dbReference type="Pfam" id="PF00072">
    <property type="entry name" value="Response_reg"/>
    <property type="match status" value="2"/>
</dbReference>
<dbReference type="InterPro" id="IPR036388">
    <property type="entry name" value="WH-like_DNA-bd_sf"/>
</dbReference>
<dbReference type="GO" id="GO:0000156">
    <property type="term" value="F:phosphorelay response regulator activity"/>
    <property type="evidence" value="ECO:0007669"/>
    <property type="project" value="TreeGrafter"/>
</dbReference>
<dbReference type="CDD" id="cd00156">
    <property type="entry name" value="REC"/>
    <property type="match status" value="2"/>
</dbReference>
<dbReference type="GO" id="GO:0005829">
    <property type="term" value="C:cytosol"/>
    <property type="evidence" value="ECO:0007669"/>
    <property type="project" value="TreeGrafter"/>
</dbReference>
<dbReference type="Gene3D" id="3.30.70.270">
    <property type="match status" value="1"/>
</dbReference>
<feature type="modified residue" description="4-aspartylphosphate" evidence="2">
    <location>
        <position position="51"/>
    </location>
</feature>
<reference evidence="7" key="2">
    <citation type="submission" date="2019-11" db="EMBL/GenBank/DDBJ databases">
        <title>Improved Assembly of Tolypothrix boutellei genome.</title>
        <authorList>
            <person name="Sarangi A.N."/>
            <person name="Mukherjee M."/>
            <person name="Ghosh S."/>
            <person name="Singh D."/>
            <person name="Das A."/>
            <person name="Kant S."/>
            <person name="Prusty A."/>
            <person name="Tripathy S."/>
        </authorList>
    </citation>
    <scope>NUCLEOTIDE SEQUENCE</scope>
    <source>
        <strain evidence="7">VB521301</strain>
    </source>
</reference>
<evidence type="ECO:0000256" key="3">
    <source>
        <dbReference type="PROSITE-ProRule" id="PRU01091"/>
    </source>
</evidence>
<dbReference type="InterPro" id="IPR039420">
    <property type="entry name" value="WalR-like"/>
</dbReference>
<evidence type="ECO:0000313" key="8">
    <source>
        <dbReference type="EMBL" id="KIE10894.1"/>
    </source>
</evidence>
<protein>
    <submittedName>
        <fullName evidence="8">Multi-component transcriptional regulator</fullName>
    </submittedName>
    <submittedName>
        <fullName evidence="7">Response regulator</fullName>
    </submittedName>
</protein>
<keyword evidence="2" id="KW-0597">Phosphoprotein</keyword>
<feature type="domain" description="Response regulatory" evidence="4">
    <location>
        <begin position="2"/>
        <end position="116"/>
    </location>
</feature>
<dbReference type="EMBL" id="JHEG02000048">
    <property type="protein sequence ID" value="KIE10894.1"/>
    <property type="molecule type" value="Genomic_DNA"/>
</dbReference>
<dbReference type="PROSITE" id="PS50110">
    <property type="entry name" value="RESPONSE_REGULATORY"/>
    <property type="match status" value="3"/>
</dbReference>
<feature type="domain" description="OmpR/PhoB-type" evidence="6">
    <location>
        <begin position="124"/>
        <end position="222"/>
    </location>
</feature>
<dbReference type="GO" id="GO:0000976">
    <property type="term" value="F:transcription cis-regulatory region binding"/>
    <property type="evidence" value="ECO:0007669"/>
    <property type="project" value="TreeGrafter"/>
</dbReference>
<dbReference type="Gene3D" id="6.10.250.690">
    <property type="match status" value="1"/>
</dbReference>
<feature type="modified residue" description="4-aspartylphosphate" evidence="2">
    <location>
        <position position="551"/>
    </location>
</feature>
<dbReference type="InterPro" id="IPR001789">
    <property type="entry name" value="Sig_transdc_resp-reg_receiver"/>
</dbReference>
<dbReference type="RefSeq" id="WP_038092521.1">
    <property type="nucleotide sequence ID" value="NZ_JHEG04000001.1"/>
</dbReference>
<dbReference type="CDD" id="cd01949">
    <property type="entry name" value="GGDEF"/>
    <property type="match status" value="1"/>
</dbReference>
<sequence length="780" mass="86923">MRILLVEDDEVLVNILLQCLTKQLYVVDTAKDGRIGWEYAVGANYDLILMDVELPKLDGISLCQKLRSQGCLTPILLMTAREASSDRIRGLDAGADDYLIKPLNLEELQARVRALLRRGEVPHTPVLEVGVLQLNPSSCQVTYAGKELVLTPKEYSLLELFMRNPSRVFSRGNIIEHLWTFDDPPQEETVKSHIKGLRQKLKVAGAVDWIENVYGLGYRINPKVVGGVEGIGEMGETRETGETEIAVPCSLSPSVEQQFNEAMGGLWKQYEGLMVERMEVLQKAAVAVAGGTLTVELHQSAQQQAHKLAGVLGMFELETGTQIARQIEELLAENSELLSPQKHQLRSLIQQLTDLLNLNQQPISPVSSIPNSQSPNRLLLIDPNTKFGLELQQLAQSVGMGWQQVTTLKEAKTWLQTTSPDLVVLSIEEVGWRDESLALLLDLAKRTPPIPFVVLATVDALVDRVTAARSGARGFLVKPVTAERVWDISYQILQQHQSQGTNLLVVDDDPVILATLRSMLEPWGIWMTGLENPLDFWEVLQATNPDLLILDVEMPHLNGIELCQAVRTDLNWQGLPILFLTAHRDLETVQQVFAAGADDYVVKPVVGAELMARITNRLERARLLQSFSSKDPLTGLANQFQSSRDLNNLIDRARVNCHLVCLVLLSVTELHQINIQYGHEAGNQVIQRWSRYLQSAFRGGEAIGYWGHGEFVVGISGMTKEEASDRLCDILTDLRQQIFITPEGIRYQAICHFAVVEYPNDGLTVRSLYQVASLKIGVRS</sequence>
<evidence type="ECO:0000313" key="7">
    <source>
        <dbReference type="EMBL" id="KAF3886932.1"/>
    </source>
</evidence>
<dbReference type="InterPro" id="IPR000160">
    <property type="entry name" value="GGDEF_dom"/>
</dbReference>
<dbReference type="STRING" id="1479485.DA73_0220805"/>
<dbReference type="InterPro" id="IPR036641">
    <property type="entry name" value="HPT_dom_sf"/>
</dbReference>
<comment type="caution">
    <text evidence="8">The sequence shown here is derived from an EMBL/GenBank/DDBJ whole genome shotgun (WGS) entry which is preliminary data.</text>
</comment>
<feature type="domain" description="Response regulatory" evidence="4">
    <location>
        <begin position="377"/>
        <end position="493"/>
    </location>
</feature>
<evidence type="ECO:0000259" key="5">
    <source>
        <dbReference type="PROSITE" id="PS50887"/>
    </source>
</evidence>
<dbReference type="SMART" id="SM00267">
    <property type="entry name" value="GGDEF"/>
    <property type="match status" value="1"/>
</dbReference>
<reference evidence="8" key="1">
    <citation type="journal article" date="2015" name="Genome Announc.">
        <title>Draft Genome Sequence of Tolypothrix boutellei Strain VB521301.</title>
        <authorList>
            <person name="Chandrababunaidu M.M."/>
            <person name="Singh D."/>
            <person name="Sen D."/>
            <person name="Bhan S."/>
            <person name="Das S."/>
            <person name="Gupta A."/>
            <person name="Adhikary S.P."/>
            <person name="Tripathy S."/>
        </authorList>
    </citation>
    <scope>NUCLEOTIDE SEQUENCE</scope>
    <source>
        <strain evidence="8">VB521301</strain>
    </source>
</reference>
<feature type="DNA-binding region" description="OmpR/PhoB-type" evidence="3">
    <location>
        <begin position="124"/>
        <end position="222"/>
    </location>
</feature>
<dbReference type="AlphaFoldDB" id="A0A0C1QZK0"/>
<dbReference type="OrthoDB" id="442759at2"/>
<dbReference type="Pfam" id="PF00486">
    <property type="entry name" value="Trans_reg_C"/>
    <property type="match status" value="1"/>
</dbReference>
<dbReference type="Gene3D" id="3.40.50.2300">
    <property type="match status" value="3"/>
</dbReference>
<keyword evidence="9" id="KW-1185">Reference proteome</keyword>
<evidence type="ECO:0000256" key="2">
    <source>
        <dbReference type="PROSITE-ProRule" id="PRU00169"/>
    </source>
</evidence>
<dbReference type="InterPro" id="IPR043128">
    <property type="entry name" value="Rev_trsase/Diguanyl_cyclase"/>
</dbReference>
<dbReference type="SMART" id="SM00862">
    <property type="entry name" value="Trans_reg_C"/>
    <property type="match status" value="1"/>
</dbReference>
<dbReference type="GO" id="GO:0006355">
    <property type="term" value="P:regulation of DNA-templated transcription"/>
    <property type="evidence" value="ECO:0007669"/>
    <property type="project" value="InterPro"/>
</dbReference>
<evidence type="ECO:0000259" key="6">
    <source>
        <dbReference type="PROSITE" id="PS51755"/>
    </source>
</evidence>
<feature type="domain" description="Response regulatory" evidence="4">
    <location>
        <begin position="502"/>
        <end position="618"/>
    </location>
</feature>
<dbReference type="SUPFAM" id="SSF52172">
    <property type="entry name" value="CheY-like"/>
    <property type="match status" value="3"/>
</dbReference>
<evidence type="ECO:0000259" key="4">
    <source>
        <dbReference type="PROSITE" id="PS50110"/>
    </source>
</evidence>
<dbReference type="SUPFAM" id="SSF55073">
    <property type="entry name" value="Nucleotide cyclase"/>
    <property type="match status" value="1"/>
</dbReference>
<dbReference type="InterPro" id="IPR011006">
    <property type="entry name" value="CheY-like_superfamily"/>
</dbReference>
<dbReference type="Pfam" id="PF00990">
    <property type="entry name" value="GGDEF"/>
    <property type="match status" value="1"/>
</dbReference>
<organism evidence="8">
    <name type="scientific">Tolypothrix bouteillei VB521301</name>
    <dbReference type="NCBI Taxonomy" id="1479485"/>
    <lineage>
        <taxon>Bacteria</taxon>
        <taxon>Bacillati</taxon>
        <taxon>Cyanobacteriota</taxon>
        <taxon>Cyanophyceae</taxon>
        <taxon>Nostocales</taxon>
        <taxon>Tolypothrichaceae</taxon>
        <taxon>Tolypothrix</taxon>
    </lineage>
</organism>
<dbReference type="SUPFAM" id="SSF47226">
    <property type="entry name" value="Histidine-containing phosphotransfer domain, HPT domain"/>
    <property type="match status" value="1"/>
</dbReference>
<dbReference type="Gene3D" id="1.10.10.10">
    <property type="entry name" value="Winged helix-like DNA-binding domain superfamily/Winged helix DNA-binding domain"/>
    <property type="match status" value="1"/>
</dbReference>
<gene>
    <name evidence="8" type="ORF">DA73_0220805</name>
    <name evidence="7" type="ORF">DA73_0400016625</name>
</gene>
<dbReference type="Pfam" id="PF01627">
    <property type="entry name" value="Hpt"/>
    <property type="match status" value="1"/>
</dbReference>
<dbReference type="InterPro" id="IPR008207">
    <property type="entry name" value="Sig_transdc_His_kin_Hpt_dom"/>
</dbReference>
<dbReference type="NCBIfam" id="TIGR00254">
    <property type="entry name" value="GGDEF"/>
    <property type="match status" value="1"/>
</dbReference>
<name>A0A0C1QZK0_9CYAN</name>
<evidence type="ECO:0000313" key="9">
    <source>
        <dbReference type="Proteomes" id="UP000029738"/>
    </source>
</evidence>
<feature type="domain" description="GGDEF" evidence="5">
    <location>
        <begin position="658"/>
        <end position="780"/>
    </location>
</feature>
<dbReference type="PANTHER" id="PTHR48111">
    <property type="entry name" value="REGULATOR OF RPOS"/>
    <property type="match status" value="1"/>
</dbReference>
<dbReference type="InterPro" id="IPR001867">
    <property type="entry name" value="OmpR/PhoB-type_DNA-bd"/>
</dbReference>